<dbReference type="EC" id="3.4.-.-" evidence="2"/>
<evidence type="ECO:0000313" key="3">
    <source>
        <dbReference type="Proteomes" id="UP001596317"/>
    </source>
</evidence>
<proteinExistence type="predicted"/>
<evidence type="ECO:0000259" key="1">
    <source>
        <dbReference type="Pfam" id="PF00326"/>
    </source>
</evidence>
<dbReference type="InterPro" id="IPR029058">
    <property type="entry name" value="AB_hydrolase_fold"/>
</dbReference>
<dbReference type="Proteomes" id="UP001596317">
    <property type="component" value="Unassembled WGS sequence"/>
</dbReference>
<gene>
    <name evidence="2" type="ORF">ACFP90_12265</name>
</gene>
<keyword evidence="3" id="KW-1185">Reference proteome</keyword>
<dbReference type="Pfam" id="PF00326">
    <property type="entry name" value="Peptidase_S9"/>
    <property type="match status" value="1"/>
</dbReference>
<dbReference type="RefSeq" id="WP_380058235.1">
    <property type="nucleotide sequence ID" value="NZ_JBHSWB010000001.1"/>
</dbReference>
<comment type="caution">
    <text evidence="2">The sequence shown here is derived from an EMBL/GenBank/DDBJ whole genome shotgun (WGS) entry which is preliminary data.</text>
</comment>
<dbReference type="SUPFAM" id="SSF53474">
    <property type="entry name" value="alpha/beta-Hydrolases"/>
    <property type="match status" value="1"/>
</dbReference>
<organism evidence="2 3">
    <name type="scientific">Deinococcus multiflagellatus</name>
    <dbReference type="NCBI Taxonomy" id="1656887"/>
    <lineage>
        <taxon>Bacteria</taxon>
        <taxon>Thermotogati</taxon>
        <taxon>Deinococcota</taxon>
        <taxon>Deinococci</taxon>
        <taxon>Deinococcales</taxon>
        <taxon>Deinococcaceae</taxon>
        <taxon>Deinococcus</taxon>
    </lineage>
</organism>
<name>A0ABW1ZJE3_9DEIO</name>
<evidence type="ECO:0000313" key="2">
    <source>
        <dbReference type="EMBL" id="MFC6661029.1"/>
    </source>
</evidence>
<accession>A0ABW1ZJE3</accession>
<reference evidence="3" key="1">
    <citation type="journal article" date="2019" name="Int. J. Syst. Evol. Microbiol.">
        <title>The Global Catalogue of Microorganisms (GCM) 10K type strain sequencing project: providing services to taxonomists for standard genome sequencing and annotation.</title>
        <authorList>
            <consortium name="The Broad Institute Genomics Platform"/>
            <consortium name="The Broad Institute Genome Sequencing Center for Infectious Disease"/>
            <person name="Wu L."/>
            <person name="Ma J."/>
        </authorList>
    </citation>
    <scope>NUCLEOTIDE SEQUENCE [LARGE SCALE GENOMIC DNA]</scope>
    <source>
        <strain evidence="3">CCUG 63830</strain>
    </source>
</reference>
<dbReference type="InterPro" id="IPR001375">
    <property type="entry name" value="Peptidase_S9_cat"/>
</dbReference>
<dbReference type="GO" id="GO:0016787">
    <property type="term" value="F:hydrolase activity"/>
    <property type="evidence" value="ECO:0007669"/>
    <property type="project" value="UniProtKB-KW"/>
</dbReference>
<keyword evidence="2" id="KW-0378">Hydrolase</keyword>
<protein>
    <submittedName>
        <fullName evidence="2">Alpha/beta hydrolase family protein</fullName>
        <ecNumber evidence="2">3.4.-.-</ecNumber>
    </submittedName>
</protein>
<dbReference type="EMBL" id="JBHSWB010000001">
    <property type="protein sequence ID" value="MFC6661029.1"/>
    <property type="molecule type" value="Genomic_DNA"/>
</dbReference>
<feature type="domain" description="Peptidase S9 prolyl oligopeptidase catalytic" evidence="1">
    <location>
        <begin position="2"/>
        <end position="60"/>
    </location>
</feature>
<sequence>MHHGTADKDVPYSFQQALADDLRAAGQPVEAYRYEGDNHNLSGNLGLALRRSVAFFKRHL</sequence>
<dbReference type="Gene3D" id="3.40.50.1820">
    <property type="entry name" value="alpha/beta hydrolase"/>
    <property type="match status" value="1"/>
</dbReference>